<dbReference type="GO" id="GO:0005886">
    <property type="term" value="C:plasma membrane"/>
    <property type="evidence" value="ECO:0007669"/>
    <property type="project" value="UniProtKB-SubCell"/>
</dbReference>
<organism evidence="7 8">
    <name type="scientific">Methanospirillum lacunae</name>
    <dbReference type="NCBI Taxonomy" id="668570"/>
    <lineage>
        <taxon>Archaea</taxon>
        <taxon>Methanobacteriati</taxon>
        <taxon>Methanobacteriota</taxon>
        <taxon>Stenosarchaea group</taxon>
        <taxon>Methanomicrobia</taxon>
        <taxon>Methanomicrobiales</taxon>
        <taxon>Methanospirillaceae</taxon>
        <taxon>Methanospirillum</taxon>
    </lineage>
</organism>
<evidence type="ECO:0000256" key="3">
    <source>
        <dbReference type="ARBA" id="ARBA00022692"/>
    </source>
</evidence>
<feature type="transmembrane region" description="Helical" evidence="6">
    <location>
        <begin position="289"/>
        <end position="308"/>
    </location>
</feature>
<feature type="transmembrane region" description="Helical" evidence="6">
    <location>
        <begin position="128"/>
        <end position="147"/>
    </location>
</feature>
<dbReference type="PANTHER" id="PTHR37693:SF1">
    <property type="entry name" value="INTEGRAL MEMBRANE PROTEIN"/>
    <property type="match status" value="1"/>
</dbReference>
<keyword evidence="2" id="KW-1003">Cell membrane</keyword>
<feature type="transmembrane region" description="Helical" evidence="6">
    <location>
        <begin position="230"/>
        <end position="253"/>
    </location>
</feature>
<feature type="transmembrane region" description="Helical" evidence="6">
    <location>
        <begin position="153"/>
        <end position="175"/>
    </location>
</feature>
<protein>
    <submittedName>
        <fullName evidence="7">Lysylphosphatidylglycerol synthetase</fullName>
    </submittedName>
</protein>
<evidence type="ECO:0000256" key="5">
    <source>
        <dbReference type="ARBA" id="ARBA00023136"/>
    </source>
</evidence>
<evidence type="ECO:0000256" key="1">
    <source>
        <dbReference type="ARBA" id="ARBA00004651"/>
    </source>
</evidence>
<dbReference type="EMBL" id="QGMY01000002">
    <property type="protein sequence ID" value="PWR74156.1"/>
    <property type="molecule type" value="Genomic_DNA"/>
</dbReference>
<keyword evidence="5 6" id="KW-0472">Membrane</keyword>
<feature type="transmembrane region" description="Helical" evidence="6">
    <location>
        <begin position="7"/>
        <end position="29"/>
    </location>
</feature>
<dbReference type="OrthoDB" id="15513at2157"/>
<accession>A0A2V2N921</accession>
<feature type="transmembrane region" description="Helical" evidence="6">
    <location>
        <begin position="265"/>
        <end position="282"/>
    </location>
</feature>
<gene>
    <name evidence="7" type="ORF">DK846_03105</name>
</gene>
<sequence length="337" mass="37594">MEKSQKKWIYISIGISVIILAVMVGSTFNEETLTYLAHINIFFLMLALSLRFISFALWALRIQKMSLSLGYHVPFAHCYNMVVANLLAGALTPGQAGGEPVRIHELYKAKMSVGDATAVVIMERVLDAIMLVGLSICSIFIMGSVIWSLNSGIIFVIFFSLFLLIFFVLLLVYAVRYPDPAKRLVMRFLHWIEVKMKKPSFQKIITRTDVEFDNFCCGINAFAKHGKSGFVWGSVCTILFWFSEFVVASVILMGLGLPPSVSESMLAQIIIALVSMIPITPGASGVAELSAASLYALFVPTAALGIFILLWRLIMFYLNIVFGFISTMFIFKREITE</sequence>
<keyword evidence="3 6" id="KW-0812">Transmembrane</keyword>
<dbReference type="NCBIfam" id="TIGR00374">
    <property type="entry name" value="flippase-like domain"/>
    <property type="match status" value="1"/>
</dbReference>
<comment type="subcellular location">
    <subcellularLocation>
        <location evidence="1">Cell membrane</location>
        <topology evidence="1">Multi-pass membrane protein</topology>
    </subcellularLocation>
</comment>
<dbReference type="GeneID" id="97549525"/>
<evidence type="ECO:0000256" key="6">
    <source>
        <dbReference type="SAM" id="Phobius"/>
    </source>
</evidence>
<name>A0A2V2N921_9EURY</name>
<reference evidence="7 8" key="1">
    <citation type="submission" date="2018-05" db="EMBL/GenBank/DDBJ databases">
        <title>Draft genome of Methanospirillum lacunae Ki8-1.</title>
        <authorList>
            <person name="Dueholm M.S."/>
            <person name="Nielsen P.H."/>
            <person name="Bakmann L.F."/>
            <person name="Otzen D.E."/>
        </authorList>
    </citation>
    <scope>NUCLEOTIDE SEQUENCE [LARGE SCALE GENOMIC DNA]</scope>
    <source>
        <strain evidence="7 8">Ki8-1</strain>
    </source>
</reference>
<evidence type="ECO:0000313" key="7">
    <source>
        <dbReference type="EMBL" id="PWR74156.1"/>
    </source>
</evidence>
<keyword evidence="4 6" id="KW-1133">Transmembrane helix</keyword>
<evidence type="ECO:0000256" key="2">
    <source>
        <dbReference type="ARBA" id="ARBA00022475"/>
    </source>
</evidence>
<dbReference type="Pfam" id="PF03706">
    <property type="entry name" value="LPG_synthase_TM"/>
    <property type="match status" value="1"/>
</dbReference>
<dbReference type="RefSeq" id="WP_109967435.1">
    <property type="nucleotide sequence ID" value="NZ_CP176093.1"/>
</dbReference>
<comment type="caution">
    <text evidence="7">The sequence shown here is derived from an EMBL/GenBank/DDBJ whole genome shotgun (WGS) entry which is preliminary data.</text>
</comment>
<proteinExistence type="predicted"/>
<dbReference type="AlphaFoldDB" id="A0A2V2N921"/>
<evidence type="ECO:0000313" key="8">
    <source>
        <dbReference type="Proteomes" id="UP000245657"/>
    </source>
</evidence>
<dbReference type="Proteomes" id="UP000245657">
    <property type="component" value="Unassembled WGS sequence"/>
</dbReference>
<dbReference type="PANTHER" id="PTHR37693">
    <property type="entry name" value="PHOSPHATIDYLGLYCEROL LYSYLTRANSFERASE"/>
    <property type="match status" value="1"/>
</dbReference>
<dbReference type="InterPro" id="IPR022791">
    <property type="entry name" value="L-PG_synthase/AglD"/>
</dbReference>
<feature type="transmembrane region" description="Helical" evidence="6">
    <location>
        <begin position="35"/>
        <end position="60"/>
    </location>
</feature>
<keyword evidence="8" id="KW-1185">Reference proteome</keyword>
<evidence type="ECO:0000256" key="4">
    <source>
        <dbReference type="ARBA" id="ARBA00022989"/>
    </source>
</evidence>